<feature type="compositionally biased region" description="Basic and acidic residues" evidence="1">
    <location>
        <begin position="64"/>
        <end position="81"/>
    </location>
</feature>
<feature type="region of interest" description="Disordered" evidence="1">
    <location>
        <begin position="24"/>
        <end position="110"/>
    </location>
</feature>
<sequence>MSKRRMGPGDYEKWKEFQAKFRRMQEEMENLPPLFVRSPHTSDEDSDSDLEVDASSQKRSPLADPDKEGGTDRKDMERGASNDDDEDSMPHDDREVIDILGIDNKDDDDKTVTIDSSLVKIWHKLVNQGLNKEAKEELKKKYIRLPEFEPKRLNPEIADR</sequence>
<evidence type="ECO:0000256" key="1">
    <source>
        <dbReference type="SAM" id="MobiDB-lite"/>
    </source>
</evidence>
<dbReference type="AlphaFoldDB" id="A0A7M7IZ79"/>
<evidence type="ECO:0000313" key="2">
    <source>
        <dbReference type="EnsemblMetazoa" id="XP_016842029"/>
    </source>
</evidence>
<feature type="compositionally biased region" description="Basic and acidic residues" evidence="1">
    <location>
        <begin position="88"/>
        <end position="110"/>
    </location>
</feature>
<organism evidence="2 3">
    <name type="scientific">Nasonia vitripennis</name>
    <name type="common">Parasitic wasp</name>
    <dbReference type="NCBI Taxonomy" id="7425"/>
    <lineage>
        <taxon>Eukaryota</taxon>
        <taxon>Metazoa</taxon>
        <taxon>Ecdysozoa</taxon>
        <taxon>Arthropoda</taxon>
        <taxon>Hexapoda</taxon>
        <taxon>Insecta</taxon>
        <taxon>Pterygota</taxon>
        <taxon>Neoptera</taxon>
        <taxon>Endopterygota</taxon>
        <taxon>Hymenoptera</taxon>
        <taxon>Apocrita</taxon>
        <taxon>Proctotrupomorpha</taxon>
        <taxon>Chalcidoidea</taxon>
        <taxon>Pteromalidae</taxon>
        <taxon>Pteromalinae</taxon>
        <taxon>Nasonia</taxon>
    </lineage>
</organism>
<dbReference type="KEGG" id="nvi:107981250"/>
<proteinExistence type="predicted"/>
<protein>
    <submittedName>
        <fullName evidence="2">Uncharacterized protein</fullName>
    </submittedName>
</protein>
<accession>A0A7M7IZ79</accession>
<dbReference type="Proteomes" id="UP000002358">
    <property type="component" value="Chromosome 3"/>
</dbReference>
<keyword evidence="3" id="KW-1185">Reference proteome</keyword>
<dbReference type="GeneID" id="107981250"/>
<evidence type="ECO:0000313" key="3">
    <source>
        <dbReference type="Proteomes" id="UP000002358"/>
    </source>
</evidence>
<dbReference type="RefSeq" id="XP_016842029.1">
    <property type="nucleotide sequence ID" value="XM_016986540.3"/>
</dbReference>
<dbReference type="EnsemblMetazoa" id="XM_016986540">
    <property type="protein sequence ID" value="XP_016842029"/>
    <property type="gene ID" value="LOC107981250"/>
</dbReference>
<dbReference type="SMR" id="A0A7M7IZ79"/>
<reference evidence="2" key="1">
    <citation type="submission" date="2021-01" db="UniProtKB">
        <authorList>
            <consortium name="EnsemblMetazoa"/>
        </authorList>
    </citation>
    <scope>IDENTIFICATION</scope>
</reference>
<name>A0A7M7IZ79_NASVI</name>
<dbReference type="InParanoid" id="A0A7M7IZ79"/>